<protein>
    <submittedName>
        <fullName evidence="1">Uncharacterized protein</fullName>
    </submittedName>
</protein>
<reference evidence="1" key="1">
    <citation type="submission" date="2014-11" db="EMBL/GenBank/DDBJ databases">
        <authorList>
            <person name="Amaro Gonzalez C."/>
        </authorList>
    </citation>
    <scope>NUCLEOTIDE SEQUENCE</scope>
</reference>
<evidence type="ECO:0000313" key="1">
    <source>
        <dbReference type="EMBL" id="JAH68101.1"/>
    </source>
</evidence>
<name>A0A0E9UQR8_ANGAN</name>
<dbReference type="EMBL" id="GBXM01040476">
    <property type="protein sequence ID" value="JAH68101.1"/>
    <property type="molecule type" value="Transcribed_RNA"/>
</dbReference>
<dbReference type="AlphaFoldDB" id="A0A0E9UQR8"/>
<reference evidence="1" key="2">
    <citation type="journal article" date="2015" name="Fish Shellfish Immunol.">
        <title>Early steps in the European eel (Anguilla anguilla)-Vibrio vulnificus interaction in the gills: Role of the RtxA13 toxin.</title>
        <authorList>
            <person name="Callol A."/>
            <person name="Pajuelo D."/>
            <person name="Ebbesson L."/>
            <person name="Teles M."/>
            <person name="MacKenzie S."/>
            <person name="Amaro C."/>
        </authorList>
    </citation>
    <scope>NUCLEOTIDE SEQUENCE</scope>
</reference>
<sequence length="22" mass="2724">MLDTRDLMVFLCEFHHSTTYTY</sequence>
<accession>A0A0E9UQR8</accession>
<organism evidence="1">
    <name type="scientific">Anguilla anguilla</name>
    <name type="common">European freshwater eel</name>
    <name type="synonym">Muraena anguilla</name>
    <dbReference type="NCBI Taxonomy" id="7936"/>
    <lineage>
        <taxon>Eukaryota</taxon>
        <taxon>Metazoa</taxon>
        <taxon>Chordata</taxon>
        <taxon>Craniata</taxon>
        <taxon>Vertebrata</taxon>
        <taxon>Euteleostomi</taxon>
        <taxon>Actinopterygii</taxon>
        <taxon>Neopterygii</taxon>
        <taxon>Teleostei</taxon>
        <taxon>Anguilliformes</taxon>
        <taxon>Anguillidae</taxon>
        <taxon>Anguilla</taxon>
    </lineage>
</organism>
<proteinExistence type="predicted"/>